<dbReference type="AlphaFoldDB" id="A0A180GH76"/>
<proteinExistence type="predicted"/>
<accession>A0A180GH76</accession>
<name>A0A180GH76_PUCT1</name>
<dbReference type="OrthoDB" id="1607513at2759"/>
<evidence type="ECO:0000256" key="5">
    <source>
        <dbReference type="ARBA" id="ARBA00023242"/>
    </source>
</evidence>
<comment type="subcellular location">
    <subcellularLocation>
        <location evidence="1">Nucleus</location>
    </subcellularLocation>
</comment>
<evidence type="ECO:0008006" key="10">
    <source>
        <dbReference type="Google" id="ProtNLM"/>
    </source>
</evidence>
<sequence>MIAYPCKTCGTEINWPTTDSSCSNLLKHAAACIKRHSEGGGSHSLASLGITGTGEIDSREVTQMCAIWCAESARPFSVFEDPSLKTLLHPTVLKNLPNRQLLSKAIHQLYTAVQENLRSEMKSRTGALYLGVDAWQSPNGYDILGVVIYRLRIWDGGNHNFEALPLDFVKLSHSHTGEYLAETLQLIVEKFEIQNKINGIVLDNASNNMVMIKELKKLKWPNFKGEAHWIRCFAHVLNLIVKAILRQFGPKKRKSHGTGELDDQREDVSDVSDNDLDETEEDSDKQIQLYPRGQDLSDSGGEEGSPEDEHRFVEKAADQVDLDLNDIDDLSEEDEDDQYTSKICQQTLSKFRMIARKLNKSPNSKALFVELCEENSCGKPHNIEQDVSTRWNSTLLQLNGIFRCHSAISEWQPDKKY</sequence>
<dbReference type="PANTHER" id="PTHR46481">
    <property type="entry name" value="ZINC FINGER BED DOMAIN-CONTAINING PROTEIN 4"/>
    <property type="match status" value="1"/>
</dbReference>
<dbReference type="STRING" id="630390.A0A180GH76"/>
<keyword evidence="2" id="KW-0479">Metal-binding</keyword>
<evidence type="ECO:0000256" key="4">
    <source>
        <dbReference type="ARBA" id="ARBA00022833"/>
    </source>
</evidence>
<evidence type="ECO:0000313" key="8">
    <source>
        <dbReference type="EnsemblFungi" id="PTTG_05393-t43_1-p1"/>
    </source>
</evidence>
<dbReference type="EMBL" id="ADAS02000083">
    <property type="protein sequence ID" value="OAV91313.1"/>
    <property type="molecule type" value="Genomic_DNA"/>
</dbReference>
<keyword evidence="3" id="KW-0863">Zinc-finger</keyword>
<keyword evidence="4" id="KW-0862">Zinc</keyword>
<dbReference type="PANTHER" id="PTHR46481:SF10">
    <property type="entry name" value="ZINC FINGER BED DOMAIN-CONTAINING PROTEIN 39"/>
    <property type="match status" value="1"/>
</dbReference>
<dbReference type="VEuPathDB" id="FungiDB:PTTG_05393"/>
<dbReference type="InterPro" id="IPR012337">
    <property type="entry name" value="RNaseH-like_sf"/>
</dbReference>
<dbReference type="EnsemblFungi" id="PTTG_05393-t43_1">
    <property type="protein sequence ID" value="PTTG_05393-t43_1-p1"/>
    <property type="gene ID" value="PTTG_05393"/>
</dbReference>
<reference evidence="8" key="4">
    <citation type="submission" date="2025-05" db="UniProtKB">
        <authorList>
            <consortium name="EnsemblFungi"/>
        </authorList>
    </citation>
    <scope>IDENTIFICATION</scope>
    <source>
        <strain evidence="8">isolate 1-1 / race 1 (BBBD)</strain>
    </source>
</reference>
<dbReference type="Proteomes" id="UP000005240">
    <property type="component" value="Unassembled WGS sequence"/>
</dbReference>
<evidence type="ECO:0000256" key="6">
    <source>
        <dbReference type="SAM" id="MobiDB-lite"/>
    </source>
</evidence>
<keyword evidence="5" id="KW-0539">Nucleus</keyword>
<feature type="compositionally biased region" description="Acidic residues" evidence="6">
    <location>
        <begin position="260"/>
        <end position="283"/>
    </location>
</feature>
<protein>
    <recommendedName>
        <fullName evidence="10">DUF659 domain-containing protein</fullName>
    </recommendedName>
</protein>
<gene>
    <name evidence="7" type="ORF">PTTG_05393</name>
</gene>
<dbReference type="SUPFAM" id="SSF53098">
    <property type="entry name" value="Ribonuclease H-like"/>
    <property type="match status" value="1"/>
</dbReference>
<reference evidence="7" key="2">
    <citation type="submission" date="2016-05" db="EMBL/GenBank/DDBJ databases">
        <title>Comparative analysis highlights variable genome content of wheat rusts and divergence of the mating loci.</title>
        <authorList>
            <person name="Cuomo C.A."/>
            <person name="Bakkeren G."/>
            <person name="Szabo L."/>
            <person name="Khalil H."/>
            <person name="Joly D."/>
            <person name="Goldberg J."/>
            <person name="Young S."/>
            <person name="Zeng Q."/>
            <person name="Fellers J."/>
        </authorList>
    </citation>
    <scope>NUCLEOTIDE SEQUENCE [LARGE SCALE GENOMIC DNA]</scope>
    <source>
        <strain evidence="7">1-1 BBBD Race 1</strain>
    </source>
</reference>
<evidence type="ECO:0000256" key="1">
    <source>
        <dbReference type="ARBA" id="ARBA00004123"/>
    </source>
</evidence>
<reference evidence="8 9" key="3">
    <citation type="journal article" date="2017" name="G3 (Bethesda)">
        <title>Comparative analysis highlights variable genome content of wheat rusts and divergence of the mating loci.</title>
        <authorList>
            <person name="Cuomo C.A."/>
            <person name="Bakkeren G."/>
            <person name="Khalil H.B."/>
            <person name="Panwar V."/>
            <person name="Joly D."/>
            <person name="Linning R."/>
            <person name="Sakthikumar S."/>
            <person name="Song X."/>
            <person name="Adiconis X."/>
            <person name="Fan L."/>
            <person name="Goldberg J.M."/>
            <person name="Levin J.Z."/>
            <person name="Young S."/>
            <person name="Zeng Q."/>
            <person name="Anikster Y."/>
            <person name="Bruce M."/>
            <person name="Wang M."/>
            <person name="Yin C."/>
            <person name="McCallum B."/>
            <person name="Szabo L.J."/>
            <person name="Hulbert S."/>
            <person name="Chen X."/>
            <person name="Fellers J.P."/>
        </authorList>
    </citation>
    <scope>NUCLEOTIDE SEQUENCE</scope>
    <source>
        <strain evidence="9">Isolate 1-1 / race 1 (BBBD)</strain>
        <strain evidence="8">isolate 1-1 / race 1 (BBBD)</strain>
    </source>
</reference>
<dbReference type="GO" id="GO:0008270">
    <property type="term" value="F:zinc ion binding"/>
    <property type="evidence" value="ECO:0007669"/>
    <property type="project" value="UniProtKB-KW"/>
</dbReference>
<reference evidence="7" key="1">
    <citation type="submission" date="2009-11" db="EMBL/GenBank/DDBJ databases">
        <authorList>
            <consortium name="The Broad Institute Genome Sequencing Platform"/>
            <person name="Ward D."/>
            <person name="Feldgarden M."/>
            <person name="Earl A."/>
            <person name="Young S.K."/>
            <person name="Zeng Q."/>
            <person name="Koehrsen M."/>
            <person name="Alvarado L."/>
            <person name="Berlin A."/>
            <person name="Bochicchio J."/>
            <person name="Borenstein D."/>
            <person name="Chapman S.B."/>
            <person name="Chen Z."/>
            <person name="Engels R."/>
            <person name="Freedman E."/>
            <person name="Gellesch M."/>
            <person name="Goldberg J."/>
            <person name="Griggs A."/>
            <person name="Gujja S."/>
            <person name="Heilman E."/>
            <person name="Heiman D."/>
            <person name="Hepburn T."/>
            <person name="Howarth C."/>
            <person name="Jen D."/>
            <person name="Larson L."/>
            <person name="Lewis B."/>
            <person name="Mehta T."/>
            <person name="Park D."/>
            <person name="Pearson M."/>
            <person name="Roberts A."/>
            <person name="Saif S."/>
            <person name="Shea T."/>
            <person name="Shenoy N."/>
            <person name="Sisk P."/>
            <person name="Stolte C."/>
            <person name="Sykes S."/>
            <person name="Thomson T."/>
            <person name="Walk T."/>
            <person name="White J."/>
            <person name="Yandava C."/>
            <person name="Izard J."/>
            <person name="Baranova O.V."/>
            <person name="Blanton J.M."/>
            <person name="Tanner A.C."/>
            <person name="Dewhirst F.E."/>
            <person name="Haas B."/>
            <person name="Nusbaum C."/>
            <person name="Birren B."/>
        </authorList>
    </citation>
    <scope>NUCLEOTIDE SEQUENCE [LARGE SCALE GENOMIC DNA]</scope>
    <source>
        <strain evidence="7">1-1 BBBD Race 1</strain>
    </source>
</reference>
<evidence type="ECO:0000256" key="3">
    <source>
        <dbReference type="ARBA" id="ARBA00022771"/>
    </source>
</evidence>
<dbReference type="InterPro" id="IPR052035">
    <property type="entry name" value="ZnF_BED_domain_contain"/>
</dbReference>
<keyword evidence="9" id="KW-1185">Reference proteome</keyword>
<evidence type="ECO:0000256" key="2">
    <source>
        <dbReference type="ARBA" id="ARBA00022723"/>
    </source>
</evidence>
<evidence type="ECO:0000313" key="7">
    <source>
        <dbReference type="EMBL" id="OAV91313.1"/>
    </source>
</evidence>
<evidence type="ECO:0000313" key="9">
    <source>
        <dbReference type="Proteomes" id="UP000005240"/>
    </source>
</evidence>
<organism evidence="7">
    <name type="scientific">Puccinia triticina (isolate 1-1 / race 1 (BBBD))</name>
    <name type="common">Brown leaf rust fungus</name>
    <dbReference type="NCBI Taxonomy" id="630390"/>
    <lineage>
        <taxon>Eukaryota</taxon>
        <taxon>Fungi</taxon>
        <taxon>Dikarya</taxon>
        <taxon>Basidiomycota</taxon>
        <taxon>Pucciniomycotina</taxon>
        <taxon>Pucciniomycetes</taxon>
        <taxon>Pucciniales</taxon>
        <taxon>Pucciniaceae</taxon>
        <taxon>Puccinia</taxon>
    </lineage>
</organism>
<feature type="region of interest" description="Disordered" evidence="6">
    <location>
        <begin position="251"/>
        <end position="310"/>
    </location>
</feature>
<dbReference type="GO" id="GO:0005634">
    <property type="term" value="C:nucleus"/>
    <property type="evidence" value="ECO:0007669"/>
    <property type="project" value="UniProtKB-SubCell"/>
</dbReference>